<dbReference type="PANTHER" id="PTHR33990">
    <property type="entry name" value="PROTEIN YJDN-RELATED"/>
    <property type="match status" value="1"/>
</dbReference>
<reference evidence="2 3" key="1">
    <citation type="submission" date="2024-02" db="EMBL/GenBank/DDBJ databases">
        <title>Haloferula sargassicola NBRC 104335.</title>
        <authorList>
            <person name="Ichikawa N."/>
            <person name="Katano-Makiyama Y."/>
            <person name="Hidaka K."/>
        </authorList>
    </citation>
    <scope>NUCLEOTIDE SEQUENCE [LARGE SCALE GENOMIC DNA]</scope>
    <source>
        <strain evidence="2 3">NBRC 104335</strain>
    </source>
</reference>
<gene>
    <name evidence="2" type="ORF">Hsar01_01945</name>
</gene>
<evidence type="ECO:0000313" key="2">
    <source>
        <dbReference type="EMBL" id="GAA5482722.1"/>
    </source>
</evidence>
<dbReference type="Gene3D" id="3.10.180.10">
    <property type="entry name" value="2,3-Dihydroxybiphenyl 1,2-Dioxygenase, domain 1"/>
    <property type="match status" value="1"/>
</dbReference>
<proteinExistence type="predicted"/>
<dbReference type="PANTHER" id="PTHR33990:SF1">
    <property type="entry name" value="PROTEIN YJDN"/>
    <property type="match status" value="1"/>
</dbReference>
<evidence type="ECO:0000259" key="1">
    <source>
        <dbReference type="Pfam" id="PF06983"/>
    </source>
</evidence>
<dbReference type="Proteomes" id="UP001476282">
    <property type="component" value="Unassembled WGS sequence"/>
</dbReference>
<keyword evidence="3" id="KW-1185">Reference proteome</keyword>
<feature type="domain" description="PhnB-like" evidence="1">
    <location>
        <begin position="5"/>
        <end position="136"/>
    </location>
</feature>
<dbReference type="InterPro" id="IPR029068">
    <property type="entry name" value="Glyas_Bleomycin-R_OHBP_Dase"/>
</dbReference>
<dbReference type="InterPro" id="IPR028973">
    <property type="entry name" value="PhnB-like"/>
</dbReference>
<protein>
    <recommendedName>
        <fullName evidence="1">PhnB-like domain-containing protein</fullName>
    </recommendedName>
</protein>
<accession>A0ABP9UPW3</accession>
<dbReference type="SUPFAM" id="SSF54593">
    <property type="entry name" value="Glyoxalase/Bleomycin resistance protein/Dihydroxybiphenyl dioxygenase"/>
    <property type="match status" value="1"/>
</dbReference>
<dbReference type="RefSeq" id="WP_353566853.1">
    <property type="nucleotide sequence ID" value="NZ_BAABRI010000009.1"/>
</dbReference>
<dbReference type="CDD" id="cd06588">
    <property type="entry name" value="PhnB_like"/>
    <property type="match status" value="1"/>
</dbReference>
<dbReference type="Pfam" id="PF06983">
    <property type="entry name" value="3-dmu-9_3-mt"/>
    <property type="match status" value="1"/>
</dbReference>
<evidence type="ECO:0000313" key="3">
    <source>
        <dbReference type="Proteomes" id="UP001476282"/>
    </source>
</evidence>
<dbReference type="EMBL" id="BAABRI010000009">
    <property type="protein sequence ID" value="GAA5482722.1"/>
    <property type="molecule type" value="Genomic_DNA"/>
</dbReference>
<comment type="caution">
    <text evidence="2">The sequence shown here is derived from an EMBL/GenBank/DDBJ whole genome shotgun (WGS) entry which is preliminary data.</text>
</comment>
<sequence>MNAPKIEPYLMFSGRCQEALEFYKSALHAEIGMVMRFRESPDQPPMPLPEEWNDKVMHSEFTIGESRIMASDGCPSAMEPIQGVMLSLTMPDEAAAKLTFATLVDGGEVLMPIGETFWSPCFGMVKDKFGVGWMITVPETQA</sequence>
<organism evidence="2 3">
    <name type="scientific">Haloferula sargassicola</name>
    <dbReference type="NCBI Taxonomy" id="490096"/>
    <lineage>
        <taxon>Bacteria</taxon>
        <taxon>Pseudomonadati</taxon>
        <taxon>Verrucomicrobiota</taxon>
        <taxon>Verrucomicrobiia</taxon>
        <taxon>Verrucomicrobiales</taxon>
        <taxon>Verrucomicrobiaceae</taxon>
        <taxon>Haloferula</taxon>
    </lineage>
</organism>
<name>A0ABP9UPW3_9BACT</name>